<name>A0ABN7XQA6_GIGMA</name>
<accession>A0ABN7XQA6</accession>
<gene>
    <name evidence="1" type="ORF">GMARGA_LOCUS45456</name>
</gene>
<dbReference type="Proteomes" id="UP000789901">
    <property type="component" value="Unassembled WGS sequence"/>
</dbReference>
<proteinExistence type="predicted"/>
<dbReference type="EMBL" id="CAJVQB010162067">
    <property type="protein sequence ID" value="CAG8856635.1"/>
    <property type="molecule type" value="Genomic_DNA"/>
</dbReference>
<organism evidence="1 2">
    <name type="scientific">Gigaspora margarita</name>
    <dbReference type="NCBI Taxonomy" id="4874"/>
    <lineage>
        <taxon>Eukaryota</taxon>
        <taxon>Fungi</taxon>
        <taxon>Fungi incertae sedis</taxon>
        <taxon>Mucoromycota</taxon>
        <taxon>Glomeromycotina</taxon>
        <taxon>Glomeromycetes</taxon>
        <taxon>Diversisporales</taxon>
        <taxon>Gigasporaceae</taxon>
        <taxon>Gigaspora</taxon>
    </lineage>
</organism>
<feature type="non-terminal residue" evidence="1">
    <location>
        <position position="1"/>
    </location>
</feature>
<protein>
    <submittedName>
        <fullName evidence="1">26774_t:CDS:1</fullName>
    </submittedName>
</protein>
<comment type="caution">
    <text evidence="1">The sequence shown here is derived from an EMBL/GenBank/DDBJ whole genome shotgun (WGS) entry which is preliminary data.</text>
</comment>
<evidence type="ECO:0000313" key="2">
    <source>
        <dbReference type="Proteomes" id="UP000789901"/>
    </source>
</evidence>
<feature type="non-terminal residue" evidence="1">
    <location>
        <position position="77"/>
    </location>
</feature>
<evidence type="ECO:0000313" key="1">
    <source>
        <dbReference type="EMBL" id="CAG8856635.1"/>
    </source>
</evidence>
<keyword evidence="2" id="KW-1185">Reference proteome</keyword>
<sequence>YFESHLLMFHCLSKQLIIRRETITDAEKFTAKPFDQTNIPRFALSYELYLSMFHSSLIKEFPIGENLPWQEYTLNHT</sequence>
<reference evidence="1 2" key="1">
    <citation type="submission" date="2021-06" db="EMBL/GenBank/DDBJ databases">
        <authorList>
            <person name="Kallberg Y."/>
            <person name="Tangrot J."/>
            <person name="Rosling A."/>
        </authorList>
    </citation>
    <scope>NUCLEOTIDE SEQUENCE [LARGE SCALE GENOMIC DNA]</scope>
    <source>
        <strain evidence="1 2">120-4 pot B 10/14</strain>
    </source>
</reference>